<dbReference type="InterPro" id="IPR050679">
    <property type="entry name" value="Bact_HTH_transcr_reg"/>
</dbReference>
<dbReference type="CDD" id="cd07377">
    <property type="entry name" value="WHTH_GntR"/>
    <property type="match status" value="1"/>
</dbReference>
<name>A0A3G9JW73_9ACTN</name>
<proteinExistence type="predicted"/>
<dbReference type="GO" id="GO:0045892">
    <property type="term" value="P:negative regulation of DNA-templated transcription"/>
    <property type="evidence" value="ECO:0007669"/>
    <property type="project" value="TreeGrafter"/>
</dbReference>
<protein>
    <submittedName>
        <fullName evidence="5">GntR family transcriptional regulator</fullName>
    </submittedName>
</protein>
<sequence length="274" mass="29907">MADRLGGREALVNILETLSASPLDHGSPTPLYRQLKHRILQLIATEALDASAPLPTEAELCCALGLSRATVRRCFKDLVEEGYVRRRRGQGTFVNGAMSRGGLDALFLKASTSGNLERSGAVVTSRFLGLSRICASAATARSLNVEEGEPLWEVNRLRLADGRPVIHELAFCPVRALPRLEEADLLHTSIYTRIAESTHALPERTEERIEAVILDRREASLLETDAGTPGIRVFTRALDISGRPLLASVGIARADRFHLEVAYTSNGIDFAKTI</sequence>
<evidence type="ECO:0000313" key="5">
    <source>
        <dbReference type="EMBL" id="BBH49678.1"/>
    </source>
</evidence>
<evidence type="ECO:0000259" key="4">
    <source>
        <dbReference type="PROSITE" id="PS50949"/>
    </source>
</evidence>
<organism evidence="5 6">
    <name type="scientific">Parolsenella catena</name>
    <dbReference type="NCBI Taxonomy" id="2003188"/>
    <lineage>
        <taxon>Bacteria</taxon>
        <taxon>Bacillati</taxon>
        <taxon>Actinomycetota</taxon>
        <taxon>Coriobacteriia</taxon>
        <taxon>Coriobacteriales</taxon>
        <taxon>Atopobiaceae</taxon>
        <taxon>Parolsenella</taxon>
    </lineage>
</organism>
<dbReference type="GO" id="GO:0003700">
    <property type="term" value="F:DNA-binding transcription factor activity"/>
    <property type="evidence" value="ECO:0007669"/>
    <property type="project" value="InterPro"/>
</dbReference>
<dbReference type="SMART" id="SM00345">
    <property type="entry name" value="HTH_GNTR"/>
    <property type="match status" value="1"/>
</dbReference>
<dbReference type="InterPro" id="IPR036390">
    <property type="entry name" value="WH_DNA-bd_sf"/>
</dbReference>
<dbReference type="InterPro" id="IPR028978">
    <property type="entry name" value="Chorismate_lyase_/UTRA_dom_sf"/>
</dbReference>
<evidence type="ECO:0000256" key="1">
    <source>
        <dbReference type="ARBA" id="ARBA00023015"/>
    </source>
</evidence>
<keyword evidence="1" id="KW-0805">Transcription regulation</keyword>
<evidence type="ECO:0000256" key="3">
    <source>
        <dbReference type="ARBA" id="ARBA00023163"/>
    </source>
</evidence>
<dbReference type="SMART" id="SM00866">
    <property type="entry name" value="UTRA"/>
    <property type="match status" value="1"/>
</dbReference>
<dbReference type="PANTHER" id="PTHR44846">
    <property type="entry name" value="MANNOSYL-D-GLYCERATE TRANSPORT/METABOLISM SYSTEM REPRESSOR MNGR-RELATED"/>
    <property type="match status" value="1"/>
</dbReference>
<dbReference type="PRINTS" id="PR00035">
    <property type="entry name" value="HTHGNTR"/>
</dbReference>
<evidence type="ECO:0000256" key="2">
    <source>
        <dbReference type="ARBA" id="ARBA00023125"/>
    </source>
</evidence>
<gene>
    <name evidence="5" type="primary">gntR_2</name>
    <name evidence="5" type="ORF">Pcatena_02650</name>
</gene>
<evidence type="ECO:0000313" key="6">
    <source>
        <dbReference type="Proteomes" id="UP000273154"/>
    </source>
</evidence>
<dbReference type="KEGG" id="pcat:Pcatena_02650"/>
<dbReference type="Pfam" id="PF00392">
    <property type="entry name" value="GntR"/>
    <property type="match status" value="1"/>
</dbReference>
<dbReference type="PROSITE" id="PS50949">
    <property type="entry name" value="HTH_GNTR"/>
    <property type="match status" value="1"/>
</dbReference>
<dbReference type="AlphaFoldDB" id="A0A3G9JW73"/>
<dbReference type="InterPro" id="IPR036388">
    <property type="entry name" value="WH-like_DNA-bd_sf"/>
</dbReference>
<accession>A0A3G9JW73</accession>
<keyword evidence="6" id="KW-1185">Reference proteome</keyword>
<dbReference type="Gene3D" id="1.10.10.10">
    <property type="entry name" value="Winged helix-like DNA-binding domain superfamily/Winged helix DNA-binding domain"/>
    <property type="match status" value="1"/>
</dbReference>
<dbReference type="Pfam" id="PF07702">
    <property type="entry name" value="UTRA"/>
    <property type="match status" value="1"/>
</dbReference>
<dbReference type="Gene3D" id="3.40.1410.10">
    <property type="entry name" value="Chorismate lyase-like"/>
    <property type="match status" value="1"/>
</dbReference>
<dbReference type="SUPFAM" id="SSF64288">
    <property type="entry name" value="Chorismate lyase-like"/>
    <property type="match status" value="1"/>
</dbReference>
<dbReference type="Proteomes" id="UP000273154">
    <property type="component" value="Chromosome"/>
</dbReference>
<reference evidence="6" key="1">
    <citation type="submission" date="2018-11" db="EMBL/GenBank/DDBJ databases">
        <title>Comparative genomics of Parolsenella catena and Libanicoccus massiliensis: Reclassification of Libanicoccus massiliensis as Parolsenella massiliensis comb. nov.</title>
        <authorList>
            <person name="Sakamoto M."/>
            <person name="Ikeyama N."/>
            <person name="Murakami T."/>
            <person name="Mori H."/>
            <person name="Yuki M."/>
            <person name="Ohkuma M."/>
        </authorList>
    </citation>
    <scope>NUCLEOTIDE SEQUENCE [LARGE SCALE GENOMIC DNA]</scope>
    <source>
        <strain evidence="6">JCM 31932</strain>
    </source>
</reference>
<keyword evidence="3" id="KW-0804">Transcription</keyword>
<dbReference type="PANTHER" id="PTHR44846:SF1">
    <property type="entry name" value="MANNOSYL-D-GLYCERATE TRANSPORT_METABOLISM SYSTEM REPRESSOR MNGR-RELATED"/>
    <property type="match status" value="1"/>
</dbReference>
<dbReference type="InterPro" id="IPR011663">
    <property type="entry name" value="UTRA"/>
</dbReference>
<dbReference type="InterPro" id="IPR000524">
    <property type="entry name" value="Tscrpt_reg_HTH_GntR"/>
</dbReference>
<dbReference type="EMBL" id="AP019367">
    <property type="protein sequence ID" value="BBH49678.1"/>
    <property type="molecule type" value="Genomic_DNA"/>
</dbReference>
<dbReference type="GO" id="GO:0003677">
    <property type="term" value="F:DNA binding"/>
    <property type="evidence" value="ECO:0007669"/>
    <property type="project" value="UniProtKB-KW"/>
</dbReference>
<dbReference type="SUPFAM" id="SSF46785">
    <property type="entry name" value="Winged helix' DNA-binding domain"/>
    <property type="match status" value="1"/>
</dbReference>
<keyword evidence="2" id="KW-0238">DNA-binding</keyword>
<feature type="domain" description="HTH gntR-type" evidence="4">
    <location>
        <begin position="29"/>
        <end position="97"/>
    </location>
</feature>